<gene>
    <name evidence="2" type="ORF">GZ085_14190</name>
</gene>
<feature type="chain" id="PRO_5028923144" description="Lipoprotein" evidence="1">
    <location>
        <begin position="30"/>
        <end position="319"/>
    </location>
</feature>
<sequence>MKQFKSTNRMPGFRVLFMLVMRLSLVFSAACSQAAAPSLEGMHIHRSGTSPYFLHSAKESLKAYEGQCNLMKSVCAMMPAGASSKDRAACVNVGSGFQLKGNLADVGGQETDEYFATALNMSARQIRKTVLQVNSVCEVEVVEQESVDIRHYTSKGYTQYELKNHPKKGRYWLRTEHERIDSKMGALLKGAFNLSSQSSVSQSLGQKTYAGFKCELREVTGPWAGSLCLMATDTPFPGHVTLAGTIVAGNDTMLDEKATEVTVKIMLPRTHFYPSESDRVEAAEGRSAASGNATQRWCQKQKLKTGVNPCEGESGEDGK</sequence>
<feature type="signal peptide" evidence="1">
    <location>
        <begin position="1"/>
        <end position="29"/>
    </location>
</feature>
<dbReference type="Proteomes" id="UP000483432">
    <property type="component" value="Unassembled WGS sequence"/>
</dbReference>
<keyword evidence="1" id="KW-0732">Signal</keyword>
<evidence type="ECO:0000313" key="3">
    <source>
        <dbReference type="Proteomes" id="UP000483432"/>
    </source>
</evidence>
<comment type="caution">
    <text evidence="2">The sequence shown here is derived from an EMBL/GenBank/DDBJ whole genome shotgun (WGS) entry which is preliminary data.</text>
</comment>
<accession>A0A7C9TD59</accession>
<dbReference type="EMBL" id="JAAFGW010000289">
    <property type="protein sequence ID" value="NDP49507.1"/>
    <property type="molecule type" value="Genomic_DNA"/>
</dbReference>
<dbReference type="AlphaFoldDB" id="A0A7C9TD59"/>
<evidence type="ECO:0000313" key="2">
    <source>
        <dbReference type="EMBL" id="NDP49507.1"/>
    </source>
</evidence>
<name>A0A7C9TD59_9PROT</name>
<proteinExistence type="predicted"/>
<evidence type="ECO:0000256" key="1">
    <source>
        <dbReference type="SAM" id="SignalP"/>
    </source>
</evidence>
<evidence type="ECO:0008006" key="4">
    <source>
        <dbReference type="Google" id="ProtNLM"/>
    </source>
</evidence>
<reference evidence="2 3" key="1">
    <citation type="submission" date="2019-09" db="EMBL/GenBank/DDBJ databases">
        <title>H2 Metabolism Revealed by Metagenomic Analysis in Subglacial Sediment of East Antarctica.</title>
        <authorList>
            <person name="Yang Z."/>
            <person name="Zhang Y."/>
            <person name="Lv Y."/>
            <person name="Yan W."/>
            <person name="Xiao X."/>
            <person name="Sun B."/>
            <person name="Ma H."/>
        </authorList>
    </citation>
    <scope>NUCLEOTIDE SEQUENCE [LARGE SCALE GENOMIC DNA]</scope>
    <source>
        <strain evidence="2">Bin2_2</strain>
    </source>
</reference>
<organism evidence="2 3">
    <name type="scientific">Sulfuriferula multivorans</name>
    <dbReference type="NCBI Taxonomy" id="1559896"/>
    <lineage>
        <taxon>Bacteria</taxon>
        <taxon>Pseudomonadati</taxon>
        <taxon>Pseudomonadota</taxon>
        <taxon>Betaproteobacteria</taxon>
        <taxon>Nitrosomonadales</taxon>
        <taxon>Sulfuricellaceae</taxon>
        <taxon>Sulfuriferula</taxon>
    </lineage>
</organism>
<protein>
    <recommendedName>
        <fullName evidence="4">Lipoprotein</fullName>
    </recommendedName>
</protein>